<keyword evidence="5" id="KW-0472">Membrane</keyword>
<dbReference type="Pfam" id="PF05186">
    <property type="entry name" value="Dpy-30"/>
    <property type="match status" value="1"/>
</dbReference>
<evidence type="ECO:0000256" key="4">
    <source>
        <dbReference type="SAM" id="MobiDB-lite"/>
    </source>
</evidence>
<dbReference type="WBParaSite" id="SSTP_0000743400.1">
    <property type="protein sequence ID" value="SSTP_0000743400.1"/>
    <property type="gene ID" value="SSTP_0000743400"/>
</dbReference>
<dbReference type="GO" id="GO:0005634">
    <property type="term" value="C:nucleus"/>
    <property type="evidence" value="ECO:0007669"/>
    <property type="project" value="UniProtKB-SubCell"/>
</dbReference>
<dbReference type="WBParaSite" id="TCONS_00006845.p1">
    <property type="protein sequence ID" value="TCONS_00006845.p1"/>
    <property type="gene ID" value="XLOC_004948"/>
</dbReference>
<name>A0A0K0ED71_STRER</name>
<dbReference type="STRING" id="6248.A0A0K0ED71"/>
<dbReference type="InterPro" id="IPR007858">
    <property type="entry name" value="Dpy-30_motif"/>
</dbReference>
<protein>
    <submittedName>
        <fullName evidence="7">Histone H3.v1-like</fullName>
    </submittedName>
    <submittedName>
        <fullName evidence="8">RIIa domain-containing protein</fullName>
    </submittedName>
</protein>
<evidence type="ECO:0000313" key="7">
    <source>
        <dbReference type="WBParaSite" id="SSTP_0000743400.1"/>
    </source>
</evidence>
<keyword evidence="6" id="KW-1185">Reference proteome</keyword>
<evidence type="ECO:0000256" key="5">
    <source>
        <dbReference type="SAM" id="Phobius"/>
    </source>
</evidence>
<accession>A0A0K0ED71</accession>
<dbReference type="Gene3D" id="1.20.890.10">
    <property type="entry name" value="cAMP-dependent protein kinase regulatory subunit, dimerization-anchoring domain"/>
    <property type="match status" value="1"/>
</dbReference>
<evidence type="ECO:0000256" key="1">
    <source>
        <dbReference type="ARBA" id="ARBA00004123"/>
    </source>
</evidence>
<feature type="region of interest" description="Disordered" evidence="4">
    <location>
        <begin position="1"/>
        <end position="109"/>
    </location>
</feature>
<proteinExistence type="inferred from homology"/>
<keyword evidence="5" id="KW-0812">Transmembrane</keyword>
<sequence>MSEGGEQVNIVKDEIIRQPEPTQQLTENCIGEQTASLSDNSSTNTPYQQQSIEGANNTITDLESSVTTPPQSEEPQQMDISEPPKAPLADGTSMQNENVPPTNNTSQQETCELVELPTRMYLDRTVVPILLQALSALAKERPEQPIEFLADFLLSNKERYNPTLVSKSSDDSPVSGNVTIYEDDKYQVKNSARRVVYVDRQDYSSRNLLTKEKNKTLYGEIVPSLMGLRSTMVYISVAFVVILLVIICFFSYQFSIARKVLKRLKKNNSTMENVCSQDLTTSQHSVTKSFFNNENFKDNNTSNINIKKAKSFSNGKEKNVKFLIMSKTGELKIKTKKIKNFKYTELTPKTLSSVSNLLGFMAVMGINDNRLFDKNPIQEDFLTKEYFKNTVTENKDL</sequence>
<dbReference type="InterPro" id="IPR049629">
    <property type="entry name" value="DPY30_SDC1_DD"/>
</dbReference>
<evidence type="ECO:0000256" key="2">
    <source>
        <dbReference type="ARBA" id="ARBA00010849"/>
    </source>
</evidence>
<keyword evidence="3" id="KW-0539">Nucleus</keyword>
<organism evidence="7">
    <name type="scientific">Strongyloides stercoralis</name>
    <name type="common">Threadworm</name>
    <dbReference type="NCBI Taxonomy" id="6248"/>
    <lineage>
        <taxon>Eukaryota</taxon>
        <taxon>Metazoa</taxon>
        <taxon>Ecdysozoa</taxon>
        <taxon>Nematoda</taxon>
        <taxon>Chromadorea</taxon>
        <taxon>Rhabditida</taxon>
        <taxon>Tylenchina</taxon>
        <taxon>Panagrolaimomorpha</taxon>
        <taxon>Strongyloidoidea</taxon>
        <taxon>Strongyloididae</taxon>
        <taxon>Strongyloides</taxon>
    </lineage>
</organism>
<comment type="subcellular location">
    <subcellularLocation>
        <location evidence="1">Nucleus</location>
    </subcellularLocation>
</comment>
<evidence type="ECO:0000256" key="3">
    <source>
        <dbReference type="ARBA" id="ARBA00023242"/>
    </source>
</evidence>
<feature type="transmembrane region" description="Helical" evidence="5">
    <location>
        <begin position="232"/>
        <end position="256"/>
    </location>
</feature>
<keyword evidence="5" id="KW-1133">Transmembrane helix</keyword>
<dbReference type="Proteomes" id="UP000035681">
    <property type="component" value="Unplaced"/>
</dbReference>
<evidence type="ECO:0000313" key="6">
    <source>
        <dbReference type="Proteomes" id="UP000035681"/>
    </source>
</evidence>
<dbReference type="CDD" id="cd22965">
    <property type="entry name" value="DD_DPY30_SDC1"/>
    <property type="match status" value="1"/>
</dbReference>
<feature type="compositionally biased region" description="Polar residues" evidence="4">
    <location>
        <begin position="20"/>
        <end position="79"/>
    </location>
</feature>
<evidence type="ECO:0000313" key="8">
    <source>
        <dbReference type="WBParaSite" id="TCONS_00006845.p1"/>
    </source>
</evidence>
<dbReference type="AlphaFoldDB" id="A0A0K0ED71"/>
<comment type="similarity">
    <text evidence="2">Belongs to the dpy-30 family.</text>
</comment>
<feature type="compositionally biased region" description="Polar residues" evidence="4">
    <location>
        <begin position="92"/>
        <end position="109"/>
    </location>
</feature>
<reference evidence="7" key="1">
    <citation type="submission" date="2015-08" db="UniProtKB">
        <authorList>
            <consortium name="WormBaseParasite"/>
        </authorList>
    </citation>
    <scope>IDENTIFICATION</scope>
</reference>